<sequence>MRRYISFVKKRKKPHQLEQLVAIRCSMTARSYTTSTRHSSPFITASGAPPGIHTQHLVHYTHTQEEEEEDPLLLDGASVIP</sequence>
<gene>
    <name evidence="2" type="ORF">GHT06_008178</name>
</gene>
<keyword evidence="3" id="KW-1185">Reference proteome</keyword>
<comment type="caution">
    <text evidence="2">The sequence shown here is derived from an EMBL/GenBank/DDBJ whole genome shotgun (WGS) entry which is preliminary data.</text>
</comment>
<dbReference type="EMBL" id="WJBH02000001">
    <property type="protein sequence ID" value="KAI9564439.1"/>
    <property type="molecule type" value="Genomic_DNA"/>
</dbReference>
<reference evidence="2 3" key="1">
    <citation type="submission" date="2022-05" db="EMBL/GenBank/DDBJ databases">
        <title>A multi-omics perspective on studying reproductive biology in Daphnia sinensis.</title>
        <authorList>
            <person name="Jia J."/>
        </authorList>
    </citation>
    <scope>NUCLEOTIDE SEQUENCE [LARGE SCALE GENOMIC DNA]</scope>
    <source>
        <strain evidence="2 3">WSL</strain>
    </source>
</reference>
<name>A0AAD5L0S0_9CRUS</name>
<feature type="region of interest" description="Disordered" evidence="1">
    <location>
        <begin position="61"/>
        <end position="81"/>
    </location>
</feature>
<proteinExistence type="predicted"/>
<evidence type="ECO:0000313" key="3">
    <source>
        <dbReference type="Proteomes" id="UP000820818"/>
    </source>
</evidence>
<dbReference type="Proteomes" id="UP000820818">
    <property type="component" value="Linkage Group LG1"/>
</dbReference>
<dbReference type="AlphaFoldDB" id="A0AAD5L0S0"/>
<evidence type="ECO:0000256" key="1">
    <source>
        <dbReference type="SAM" id="MobiDB-lite"/>
    </source>
</evidence>
<evidence type="ECO:0000313" key="2">
    <source>
        <dbReference type="EMBL" id="KAI9564439.1"/>
    </source>
</evidence>
<accession>A0AAD5L0S0</accession>
<organism evidence="2 3">
    <name type="scientific">Daphnia sinensis</name>
    <dbReference type="NCBI Taxonomy" id="1820382"/>
    <lineage>
        <taxon>Eukaryota</taxon>
        <taxon>Metazoa</taxon>
        <taxon>Ecdysozoa</taxon>
        <taxon>Arthropoda</taxon>
        <taxon>Crustacea</taxon>
        <taxon>Branchiopoda</taxon>
        <taxon>Diplostraca</taxon>
        <taxon>Cladocera</taxon>
        <taxon>Anomopoda</taxon>
        <taxon>Daphniidae</taxon>
        <taxon>Daphnia</taxon>
        <taxon>Daphnia similis group</taxon>
    </lineage>
</organism>
<protein>
    <submittedName>
        <fullName evidence="2">Uncharacterized protein</fullName>
    </submittedName>
</protein>